<dbReference type="GeneID" id="17252656"/>
<dbReference type="RefSeq" id="XP_005758964.1">
    <property type="nucleotide sequence ID" value="XM_005758907.1"/>
</dbReference>
<dbReference type="AlphaFoldDB" id="A0A0D3I5K0"/>
<dbReference type="KEGG" id="ehx:EMIHUDRAFT_219015"/>
<dbReference type="Proteomes" id="UP000013827">
    <property type="component" value="Unassembled WGS sequence"/>
</dbReference>
<reference evidence="1" key="2">
    <citation type="submission" date="2024-10" db="UniProtKB">
        <authorList>
            <consortium name="EnsemblProtists"/>
        </authorList>
    </citation>
    <scope>IDENTIFICATION</scope>
</reference>
<dbReference type="HOGENOM" id="CLU_1083528_0_0_1"/>
<protein>
    <recommendedName>
        <fullName evidence="3">AP2/ERF domain-containing protein</fullName>
    </recommendedName>
</protein>
<dbReference type="PaxDb" id="2903-EOD06535"/>
<organism evidence="1 2">
    <name type="scientific">Emiliania huxleyi (strain CCMP1516)</name>
    <dbReference type="NCBI Taxonomy" id="280463"/>
    <lineage>
        <taxon>Eukaryota</taxon>
        <taxon>Haptista</taxon>
        <taxon>Haptophyta</taxon>
        <taxon>Prymnesiophyceae</taxon>
        <taxon>Isochrysidales</taxon>
        <taxon>Noelaerhabdaceae</taxon>
        <taxon>Emiliania</taxon>
    </lineage>
</organism>
<name>A0A0D3I5K0_EMIH1</name>
<sequence length="257" mass="26841">MHSLSLSRLACGCDVHLTAEQARALAKKEGLSLVERKNATGFAGVIESTSRLHPFAVLDTRPTTDGSIDGSIGKAKKKILGKFVTAEHAALAYARHVAEVGVRARGGWRAGSGRKRAADASTGAEAWWKYRSEERGRIEAMSAEAAGEAAVKEGANRVSTAINPSGYKGVIMRASTAEGGPTAYSAHWQPCASDAKRLGKKGLRFGVWSCPEHAALGPLAREEASGAATSSWNLQCLADVAGCKAPDGGAGTARRVE</sequence>
<evidence type="ECO:0000313" key="2">
    <source>
        <dbReference type="Proteomes" id="UP000013827"/>
    </source>
</evidence>
<evidence type="ECO:0000313" key="1">
    <source>
        <dbReference type="EnsemblProtists" id="EOD06535"/>
    </source>
</evidence>
<evidence type="ECO:0008006" key="3">
    <source>
        <dbReference type="Google" id="ProtNLM"/>
    </source>
</evidence>
<reference evidence="2" key="1">
    <citation type="journal article" date="2013" name="Nature">
        <title>Pan genome of the phytoplankton Emiliania underpins its global distribution.</title>
        <authorList>
            <person name="Read B.A."/>
            <person name="Kegel J."/>
            <person name="Klute M.J."/>
            <person name="Kuo A."/>
            <person name="Lefebvre S.C."/>
            <person name="Maumus F."/>
            <person name="Mayer C."/>
            <person name="Miller J."/>
            <person name="Monier A."/>
            <person name="Salamov A."/>
            <person name="Young J."/>
            <person name="Aguilar M."/>
            <person name="Claverie J.M."/>
            <person name="Frickenhaus S."/>
            <person name="Gonzalez K."/>
            <person name="Herman E.K."/>
            <person name="Lin Y.C."/>
            <person name="Napier J."/>
            <person name="Ogata H."/>
            <person name="Sarno A.F."/>
            <person name="Shmutz J."/>
            <person name="Schroeder D."/>
            <person name="de Vargas C."/>
            <person name="Verret F."/>
            <person name="von Dassow P."/>
            <person name="Valentin K."/>
            <person name="Van de Peer Y."/>
            <person name="Wheeler G."/>
            <person name="Dacks J.B."/>
            <person name="Delwiche C.F."/>
            <person name="Dyhrman S.T."/>
            <person name="Glockner G."/>
            <person name="John U."/>
            <person name="Richards T."/>
            <person name="Worden A.Z."/>
            <person name="Zhang X."/>
            <person name="Grigoriev I.V."/>
            <person name="Allen A.E."/>
            <person name="Bidle K."/>
            <person name="Borodovsky M."/>
            <person name="Bowler C."/>
            <person name="Brownlee C."/>
            <person name="Cock J.M."/>
            <person name="Elias M."/>
            <person name="Gladyshev V.N."/>
            <person name="Groth M."/>
            <person name="Guda C."/>
            <person name="Hadaegh A."/>
            <person name="Iglesias-Rodriguez M.D."/>
            <person name="Jenkins J."/>
            <person name="Jones B.M."/>
            <person name="Lawson T."/>
            <person name="Leese F."/>
            <person name="Lindquist E."/>
            <person name="Lobanov A."/>
            <person name="Lomsadze A."/>
            <person name="Malik S.B."/>
            <person name="Marsh M.E."/>
            <person name="Mackinder L."/>
            <person name="Mock T."/>
            <person name="Mueller-Roeber B."/>
            <person name="Pagarete A."/>
            <person name="Parker M."/>
            <person name="Probert I."/>
            <person name="Quesneville H."/>
            <person name="Raines C."/>
            <person name="Rensing S.A."/>
            <person name="Riano-Pachon D.M."/>
            <person name="Richier S."/>
            <person name="Rokitta S."/>
            <person name="Shiraiwa Y."/>
            <person name="Soanes D.M."/>
            <person name="van der Giezen M."/>
            <person name="Wahlund T.M."/>
            <person name="Williams B."/>
            <person name="Wilson W."/>
            <person name="Wolfe G."/>
            <person name="Wurch L.L."/>
        </authorList>
    </citation>
    <scope>NUCLEOTIDE SEQUENCE</scope>
</reference>
<accession>A0A0D3I5K0</accession>
<keyword evidence="2" id="KW-1185">Reference proteome</keyword>
<proteinExistence type="predicted"/>
<dbReference type="EnsemblProtists" id="EOD06535">
    <property type="protein sequence ID" value="EOD06535"/>
    <property type="gene ID" value="EMIHUDRAFT_219015"/>
</dbReference>